<comment type="caution">
    <text evidence="3">The sequence shown here is derived from an EMBL/GenBank/DDBJ whole genome shotgun (WGS) entry which is preliminary data.</text>
</comment>
<dbReference type="EMBL" id="JABBFX010000001">
    <property type="protein sequence ID" value="NML44236.1"/>
    <property type="molecule type" value="Genomic_DNA"/>
</dbReference>
<proteinExistence type="predicted"/>
<name>A0A848GZV4_9BURK</name>
<sequence length="111" mass="11331">MAAVRPAPALKLVGTVAAGAASFATVLHTADSQVLQLRVGDHVDGYAVTAIEPGRLVLDGAAQPLVIEPERTAAAPASPPPSAATPAAPQVEQPNYPEGEAPWDLAPPFRH</sequence>
<feature type="signal peptide" evidence="2">
    <location>
        <begin position="1"/>
        <end position="20"/>
    </location>
</feature>
<feature type="chain" id="PRO_5032378885" description="Type II secretion system protein GspC N-terminal domain-containing protein" evidence="2">
    <location>
        <begin position="21"/>
        <end position="111"/>
    </location>
</feature>
<evidence type="ECO:0000313" key="4">
    <source>
        <dbReference type="Proteomes" id="UP000541185"/>
    </source>
</evidence>
<gene>
    <name evidence="3" type="ORF">HHL11_10780</name>
</gene>
<accession>A0A848GZV4</accession>
<protein>
    <recommendedName>
        <fullName evidence="5">Type II secretion system protein GspC N-terminal domain-containing protein</fullName>
    </recommendedName>
</protein>
<evidence type="ECO:0000256" key="1">
    <source>
        <dbReference type="SAM" id="MobiDB-lite"/>
    </source>
</evidence>
<evidence type="ECO:0008006" key="5">
    <source>
        <dbReference type="Google" id="ProtNLM"/>
    </source>
</evidence>
<feature type="region of interest" description="Disordered" evidence="1">
    <location>
        <begin position="68"/>
        <end position="111"/>
    </location>
</feature>
<keyword evidence="4" id="KW-1185">Reference proteome</keyword>
<evidence type="ECO:0000256" key="2">
    <source>
        <dbReference type="SAM" id="SignalP"/>
    </source>
</evidence>
<dbReference type="Proteomes" id="UP000541185">
    <property type="component" value="Unassembled WGS sequence"/>
</dbReference>
<keyword evidence="2" id="KW-0732">Signal</keyword>
<dbReference type="AlphaFoldDB" id="A0A848GZV4"/>
<reference evidence="3 4" key="1">
    <citation type="submission" date="2020-04" db="EMBL/GenBank/DDBJ databases">
        <title>Ramlibacter sp. G-1-2-2 isolated from soil.</title>
        <authorList>
            <person name="Dahal R.H."/>
        </authorList>
    </citation>
    <scope>NUCLEOTIDE SEQUENCE [LARGE SCALE GENOMIC DNA]</scope>
    <source>
        <strain evidence="3 4">G-1-2-2</strain>
    </source>
</reference>
<organism evidence="3 4">
    <name type="scientific">Ramlibacter agri</name>
    <dbReference type="NCBI Taxonomy" id="2728837"/>
    <lineage>
        <taxon>Bacteria</taxon>
        <taxon>Pseudomonadati</taxon>
        <taxon>Pseudomonadota</taxon>
        <taxon>Betaproteobacteria</taxon>
        <taxon>Burkholderiales</taxon>
        <taxon>Comamonadaceae</taxon>
        <taxon>Ramlibacter</taxon>
    </lineage>
</organism>
<evidence type="ECO:0000313" key="3">
    <source>
        <dbReference type="EMBL" id="NML44236.1"/>
    </source>
</evidence>